<dbReference type="InterPro" id="IPR005123">
    <property type="entry name" value="Oxoglu/Fe-dep_dioxygenase_dom"/>
</dbReference>
<dbReference type="GO" id="GO:0046872">
    <property type="term" value="F:metal ion binding"/>
    <property type="evidence" value="ECO:0007669"/>
    <property type="project" value="UniProtKB-KW"/>
</dbReference>
<evidence type="ECO:0000259" key="2">
    <source>
        <dbReference type="PROSITE" id="PS51471"/>
    </source>
</evidence>
<proteinExistence type="inferred from homology"/>
<comment type="caution">
    <text evidence="3">The sequence shown here is derived from an EMBL/GenBank/DDBJ whole genome shotgun (WGS) entry which is preliminary data.</text>
</comment>
<dbReference type="EMBL" id="ANIX01003515">
    <property type="protein sequence ID" value="ETP05658.1"/>
    <property type="molecule type" value="Genomic_DNA"/>
</dbReference>
<gene>
    <name evidence="3" type="ORF">F441_17770</name>
</gene>
<reference evidence="3 4" key="1">
    <citation type="submission" date="2013-11" db="EMBL/GenBank/DDBJ databases">
        <title>The Genome Sequence of Phytophthora parasitica CJ01A1.</title>
        <authorList>
            <consortium name="The Broad Institute Genomics Platform"/>
            <person name="Russ C."/>
            <person name="Tyler B."/>
            <person name="Panabieres F."/>
            <person name="Shan W."/>
            <person name="Tripathy S."/>
            <person name="Grunwald N."/>
            <person name="Machado M."/>
            <person name="Johnson C.S."/>
            <person name="Walker B."/>
            <person name="Young S.K."/>
            <person name="Zeng Q."/>
            <person name="Gargeya S."/>
            <person name="Fitzgerald M."/>
            <person name="Haas B."/>
            <person name="Abouelleil A."/>
            <person name="Allen A.W."/>
            <person name="Alvarado L."/>
            <person name="Arachchi H.M."/>
            <person name="Berlin A.M."/>
            <person name="Chapman S.B."/>
            <person name="Gainer-Dewar J."/>
            <person name="Goldberg J."/>
            <person name="Griggs A."/>
            <person name="Gujja S."/>
            <person name="Hansen M."/>
            <person name="Howarth C."/>
            <person name="Imamovic A."/>
            <person name="Ireland A."/>
            <person name="Larimer J."/>
            <person name="McCowan C."/>
            <person name="Murphy C."/>
            <person name="Pearson M."/>
            <person name="Poon T.W."/>
            <person name="Priest M."/>
            <person name="Roberts A."/>
            <person name="Saif S."/>
            <person name="Shea T."/>
            <person name="Sisk P."/>
            <person name="Sykes S."/>
            <person name="Wortman J."/>
            <person name="Nusbaum C."/>
            <person name="Birren B."/>
        </authorList>
    </citation>
    <scope>NUCLEOTIDE SEQUENCE [LARGE SCALE GENOMIC DNA]</scope>
    <source>
        <strain evidence="3 4">CJ01A1</strain>
    </source>
</reference>
<dbReference type="AlphaFoldDB" id="W2W6M6"/>
<dbReference type="OrthoDB" id="116233at2759"/>
<name>W2W6M6_PHYNI</name>
<dbReference type="Pfam" id="PF13640">
    <property type="entry name" value="2OG-FeII_Oxy_3"/>
    <property type="match status" value="1"/>
</dbReference>
<keyword evidence="1" id="KW-0560">Oxidoreductase</keyword>
<feature type="non-terminal residue" evidence="3">
    <location>
        <position position="1"/>
    </location>
</feature>
<dbReference type="InterPro" id="IPR044862">
    <property type="entry name" value="Pro_4_hyd_alph_FE2OG_OXY"/>
</dbReference>
<dbReference type="Proteomes" id="UP000018958">
    <property type="component" value="Unassembled WGS sequence"/>
</dbReference>
<sequence length="346" mass="38220">ISNTIGQEDDEAAAAAAGEYSFSDPVNTLPVAPGLFVDRVGCIALPLCDEQAEKLIAKCDKSLFGRKLDTMTDENVRKSWQLAPDQVAINNPLWHTGIEKLSETVASRLGYKGVPMQCKLYKMLVYGEGGHFVKHQDTEKEDGMVATLVVQLPSWHEGGDLVVYRNGELKHRHDFGKKEGTTEYLPHYAVHYADVEHALETVTEGYRLVLVYSVCLPSNMRALEGNPDKSMTKELASAFCCMGPEDQLFSLLLAHEYTEKSITGLGFGALKGIYHVRVEALIEANKLAGVDKKLQMFFADLKHDASFYDVGGEWEEDAHKESITWYALSGKKLVAASGAAFELLEP</sequence>
<dbReference type="PANTHER" id="PTHR33099:SF7">
    <property type="entry name" value="MYND-TYPE DOMAIN-CONTAINING PROTEIN"/>
    <property type="match status" value="1"/>
</dbReference>
<dbReference type="Gene3D" id="2.60.120.620">
    <property type="entry name" value="q2cbj1_9rhob like domain"/>
    <property type="match status" value="1"/>
</dbReference>
<organism evidence="3 4">
    <name type="scientific">Phytophthora nicotianae CJ01A1</name>
    <dbReference type="NCBI Taxonomy" id="1317063"/>
    <lineage>
        <taxon>Eukaryota</taxon>
        <taxon>Sar</taxon>
        <taxon>Stramenopiles</taxon>
        <taxon>Oomycota</taxon>
        <taxon>Peronosporomycetes</taxon>
        <taxon>Peronosporales</taxon>
        <taxon>Peronosporaceae</taxon>
        <taxon>Phytophthora</taxon>
    </lineage>
</organism>
<dbReference type="GO" id="GO:0016491">
    <property type="term" value="F:oxidoreductase activity"/>
    <property type="evidence" value="ECO:0007669"/>
    <property type="project" value="UniProtKB-KW"/>
</dbReference>
<keyword evidence="1" id="KW-0479">Metal-binding</keyword>
<protein>
    <recommendedName>
        <fullName evidence="2">Fe2OG dioxygenase domain-containing protein</fullName>
    </recommendedName>
</protein>
<comment type="similarity">
    <text evidence="1">Belongs to the iron/ascorbate-dependent oxidoreductase family.</text>
</comment>
<dbReference type="PANTHER" id="PTHR33099">
    <property type="entry name" value="FE2OG DIOXYGENASE DOMAIN-CONTAINING PROTEIN"/>
    <property type="match status" value="1"/>
</dbReference>
<accession>W2W6M6</accession>
<feature type="domain" description="Fe2OG dioxygenase" evidence="2">
    <location>
        <begin position="114"/>
        <end position="216"/>
    </location>
</feature>
<evidence type="ECO:0000256" key="1">
    <source>
        <dbReference type="RuleBase" id="RU003682"/>
    </source>
</evidence>
<dbReference type="PROSITE" id="PS51471">
    <property type="entry name" value="FE2OG_OXY"/>
    <property type="match status" value="1"/>
</dbReference>
<keyword evidence="1" id="KW-0408">Iron</keyword>
<evidence type="ECO:0000313" key="4">
    <source>
        <dbReference type="Proteomes" id="UP000018958"/>
    </source>
</evidence>
<evidence type="ECO:0000313" key="3">
    <source>
        <dbReference type="EMBL" id="ETP05658.1"/>
    </source>
</evidence>